<keyword evidence="7 8" id="KW-0472">Membrane</keyword>
<evidence type="ECO:0000256" key="7">
    <source>
        <dbReference type="ARBA" id="ARBA00023136"/>
    </source>
</evidence>
<accession>A0A1Y3LG85</accession>
<dbReference type="RefSeq" id="WP_086975695.1">
    <property type="nucleotide sequence ID" value="NZ_NFSB01000070.1"/>
</dbReference>
<keyword evidence="3 8" id="KW-0813">Transport</keyword>
<dbReference type="GO" id="GO:0005886">
    <property type="term" value="C:plasma membrane"/>
    <property type="evidence" value="ECO:0007669"/>
    <property type="project" value="UniProtKB-SubCell"/>
</dbReference>
<dbReference type="InterPro" id="IPR020846">
    <property type="entry name" value="MFS_dom"/>
</dbReference>
<feature type="transmembrane region" description="Helical" evidence="8">
    <location>
        <begin position="312"/>
        <end position="333"/>
    </location>
</feature>
<evidence type="ECO:0000256" key="2">
    <source>
        <dbReference type="ARBA" id="ARBA00006236"/>
    </source>
</evidence>
<feature type="transmembrane region" description="Helical" evidence="8">
    <location>
        <begin position="283"/>
        <end position="306"/>
    </location>
</feature>
<dbReference type="SUPFAM" id="SSF103473">
    <property type="entry name" value="MFS general substrate transporter"/>
    <property type="match status" value="1"/>
</dbReference>
<feature type="transmembrane region" description="Helical" evidence="8">
    <location>
        <begin position="51"/>
        <end position="68"/>
    </location>
</feature>
<keyword evidence="5 8" id="KW-0812">Transmembrane</keyword>
<feature type="transmembrane region" description="Helical" evidence="8">
    <location>
        <begin position="222"/>
        <end position="242"/>
    </location>
</feature>
<keyword evidence="8" id="KW-0997">Cell inner membrane</keyword>
<dbReference type="InterPro" id="IPR036259">
    <property type="entry name" value="MFS_trans_sf"/>
</dbReference>
<evidence type="ECO:0000256" key="5">
    <source>
        <dbReference type="ARBA" id="ARBA00022692"/>
    </source>
</evidence>
<comment type="caution">
    <text evidence="10">The sequence shown here is derived from an EMBL/GenBank/DDBJ whole genome shotgun (WGS) entry which is preliminary data.</text>
</comment>
<evidence type="ECO:0000256" key="4">
    <source>
        <dbReference type="ARBA" id="ARBA00022475"/>
    </source>
</evidence>
<feature type="transmembrane region" description="Helical" evidence="8">
    <location>
        <begin position="137"/>
        <end position="159"/>
    </location>
</feature>
<dbReference type="GO" id="GO:0042910">
    <property type="term" value="F:xenobiotic transmembrane transporter activity"/>
    <property type="evidence" value="ECO:0007669"/>
    <property type="project" value="InterPro"/>
</dbReference>
<dbReference type="PANTHER" id="PTHR23502">
    <property type="entry name" value="MAJOR FACILITATOR SUPERFAMILY"/>
    <property type="match status" value="1"/>
</dbReference>
<dbReference type="GO" id="GO:1990961">
    <property type="term" value="P:xenobiotic detoxification by transmembrane export across the plasma membrane"/>
    <property type="evidence" value="ECO:0007669"/>
    <property type="project" value="InterPro"/>
</dbReference>
<evidence type="ECO:0000313" key="11">
    <source>
        <dbReference type="Proteomes" id="UP000196082"/>
    </source>
</evidence>
<name>A0A1Y3LG85_PSEPU</name>
<dbReference type="InterPro" id="IPR011701">
    <property type="entry name" value="MFS"/>
</dbReference>
<comment type="caution">
    <text evidence="8">Lacks conserved residue(s) required for the propagation of feature annotation.</text>
</comment>
<feature type="transmembrane region" description="Helical" evidence="8">
    <location>
        <begin position="373"/>
        <end position="393"/>
    </location>
</feature>
<dbReference type="AlphaFoldDB" id="A0A1Y3LG85"/>
<reference evidence="10 11" key="1">
    <citation type="submission" date="2017-05" db="EMBL/GenBank/DDBJ databases">
        <title>Whole genome sequence of Pseudomonas putida isolate 1312 commercialized as a biostimulant.</title>
        <authorList>
            <person name="Crovadore J."/>
            <person name="Blanc P."/>
            <person name="Chablais R."/>
            <person name="Cochard B."/>
            <person name="Grizard D."/>
            <person name="Lefort F."/>
        </authorList>
    </citation>
    <scope>NUCLEOTIDE SEQUENCE [LARGE SCALE GENOMIC DNA]</scope>
    <source>
        <strain evidence="10 11">1312</strain>
    </source>
</reference>
<feature type="transmembrane region" description="Helical" evidence="8">
    <location>
        <begin position="345"/>
        <end position="367"/>
    </location>
</feature>
<sequence length="405" mass="41678">MQANPSPPVRFSFALGLGLIGALGPSAVDMYLSSLPEIASHYQASFTRVQLTLTFFLLAMGAGQLIFGPIVDAYGRRKPLLAGLVLFILCSLGAAAAPSLDTLIMLRFFQGLGSALTLVVIMSMVRDVSQGVAATKLFALLMTIEGVAPILAPALGGVIDAHFGWRAVMLVLAAMGLAVLVNSLLNLPETLPPSKREPLRLGHACRNYLAILGDRRFLRPTLAVAAVFFFLFAYIGGATLVYQAHYGLSAQAFGLLFGATGVSILFGAMTASRLISRLGLNTLTRVGVLCMAGGACISLLGALTGLGLPGVAGGMVVALFGLGIAESTLMSLVMASQEKALGSTAALLGAIQLSASAGAAPLAAVVLNHGPTAWTALLALCTLVVCLLTALILRDTPASFSLAGH</sequence>
<evidence type="ECO:0000256" key="1">
    <source>
        <dbReference type="ARBA" id="ARBA00004651"/>
    </source>
</evidence>
<keyword evidence="6 8" id="KW-1133">Transmembrane helix</keyword>
<dbReference type="EMBL" id="NFSB01000070">
    <property type="protein sequence ID" value="OUM34392.1"/>
    <property type="molecule type" value="Genomic_DNA"/>
</dbReference>
<comment type="subcellular location">
    <subcellularLocation>
        <location evidence="8">Cell inner membrane</location>
        <topology evidence="8">Multi-pass membrane protein</topology>
    </subcellularLocation>
    <subcellularLocation>
        <location evidence="1">Cell membrane</location>
        <topology evidence="1">Multi-pass membrane protein</topology>
    </subcellularLocation>
</comment>
<evidence type="ECO:0000259" key="9">
    <source>
        <dbReference type="PROSITE" id="PS50850"/>
    </source>
</evidence>
<dbReference type="Gene3D" id="1.20.1720.10">
    <property type="entry name" value="Multidrug resistance protein D"/>
    <property type="match status" value="1"/>
</dbReference>
<evidence type="ECO:0000256" key="6">
    <source>
        <dbReference type="ARBA" id="ARBA00022989"/>
    </source>
</evidence>
<dbReference type="InterPro" id="IPR004812">
    <property type="entry name" value="Efflux_drug-R_Bcr/CmlA"/>
</dbReference>
<dbReference type="CDD" id="cd17320">
    <property type="entry name" value="MFS_MdfA_MDR_like"/>
    <property type="match status" value="1"/>
</dbReference>
<feature type="domain" description="Major facilitator superfamily (MFS) profile" evidence="9">
    <location>
        <begin position="10"/>
        <end position="397"/>
    </location>
</feature>
<dbReference type="PANTHER" id="PTHR23502:SF132">
    <property type="entry name" value="POLYAMINE TRANSPORTER 2-RELATED"/>
    <property type="match status" value="1"/>
</dbReference>
<protein>
    <recommendedName>
        <fullName evidence="8">Bcr/CflA family efflux transporter</fullName>
    </recommendedName>
</protein>
<feature type="transmembrane region" description="Helical" evidence="8">
    <location>
        <begin position="104"/>
        <end position="125"/>
    </location>
</feature>
<organism evidence="10 11">
    <name type="scientific">Pseudomonas putida</name>
    <name type="common">Arthrobacter siderocapsulatus</name>
    <dbReference type="NCBI Taxonomy" id="303"/>
    <lineage>
        <taxon>Bacteria</taxon>
        <taxon>Pseudomonadati</taxon>
        <taxon>Pseudomonadota</taxon>
        <taxon>Gammaproteobacteria</taxon>
        <taxon>Pseudomonadales</taxon>
        <taxon>Pseudomonadaceae</taxon>
        <taxon>Pseudomonas</taxon>
    </lineage>
</organism>
<dbReference type="NCBIfam" id="TIGR00710">
    <property type="entry name" value="efflux_Bcr_CflA"/>
    <property type="match status" value="1"/>
</dbReference>
<feature type="transmembrane region" description="Helical" evidence="8">
    <location>
        <begin position="80"/>
        <end position="98"/>
    </location>
</feature>
<keyword evidence="4" id="KW-1003">Cell membrane</keyword>
<evidence type="ECO:0000313" key="10">
    <source>
        <dbReference type="EMBL" id="OUM34392.1"/>
    </source>
</evidence>
<evidence type="ECO:0000256" key="3">
    <source>
        <dbReference type="ARBA" id="ARBA00022448"/>
    </source>
</evidence>
<dbReference type="Proteomes" id="UP000196082">
    <property type="component" value="Unassembled WGS sequence"/>
</dbReference>
<feature type="transmembrane region" description="Helical" evidence="8">
    <location>
        <begin position="248"/>
        <end position="271"/>
    </location>
</feature>
<proteinExistence type="inferred from homology"/>
<dbReference type="PROSITE" id="PS50850">
    <property type="entry name" value="MFS"/>
    <property type="match status" value="1"/>
</dbReference>
<comment type="similarity">
    <text evidence="2 8">Belongs to the major facilitator superfamily. Bcr/CmlA family.</text>
</comment>
<dbReference type="Pfam" id="PF07690">
    <property type="entry name" value="MFS_1"/>
    <property type="match status" value="1"/>
</dbReference>
<feature type="transmembrane region" description="Helical" evidence="8">
    <location>
        <begin position="165"/>
        <end position="187"/>
    </location>
</feature>
<evidence type="ECO:0000256" key="8">
    <source>
        <dbReference type="RuleBase" id="RU365088"/>
    </source>
</evidence>
<gene>
    <name evidence="10" type="ORF">B8W72_10265</name>
</gene>